<proteinExistence type="predicted"/>
<keyword evidence="2" id="KW-1185">Reference proteome</keyword>
<dbReference type="InterPro" id="IPR003772">
    <property type="entry name" value="YceD"/>
</dbReference>
<evidence type="ECO:0000313" key="1">
    <source>
        <dbReference type="EMBL" id="MFB9097322.1"/>
    </source>
</evidence>
<protein>
    <submittedName>
        <fullName evidence="1">DUF177 domain-containing protein</fullName>
    </submittedName>
</protein>
<dbReference type="EMBL" id="JBHMEY010000042">
    <property type="protein sequence ID" value="MFB9097322.1"/>
    <property type="molecule type" value="Genomic_DNA"/>
</dbReference>
<evidence type="ECO:0000313" key="2">
    <source>
        <dbReference type="Proteomes" id="UP001589607"/>
    </source>
</evidence>
<reference evidence="1 2" key="1">
    <citation type="submission" date="2024-09" db="EMBL/GenBank/DDBJ databases">
        <authorList>
            <person name="Sun Q."/>
            <person name="Mori K."/>
        </authorList>
    </citation>
    <scope>NUCLEOTIDE SEQUENCE [LARGE SCALE GENOMIC DNA]</scope>
    <source>
        <strain evidence="1 2">CECT 7955</strain>
    </source>
</reference>
<dbReference type="Proteomes" id="UP001589607">
    <property type="component" value="Unassembled WGS sequence"/>
</dbReference>
<accession>A0ABV5GPP4</accession>
<dbReference type="Pfam" id="PF02620">
    <property type="entry name" value="YceD"/>
    <property type="match status" value="1"/>
</dbReference>
<name>A0ABV5GPP4_9FLAO</name>
<sequence length="177" mass="20513">MKKLKEYLIQFAGLKLGKHQFDYQLDNSFFGCFDYDEFNEVNIDVVLILEKKNTMLELNFDYNGVVNIPCDLTNELFDLPVKGKLKLIVTFGEEFNNENEELLVLPHGEFQVDVSQYIYEGIVLSVPVKRIHPGVKDGSLKSEALETLEKLAPKVEEQEQENIDPRWENLKKLLTDK</sequence>
<comment type="caution">
    <text evidence="1">The sequence shown here is derived from an EMBL/GenBank/DDBJ whole genome shotgun (WGS) entry which is preliminary data.</text>
</comment>
<dbReference type="RefSeq" id="WP_236457764.1">
    <property type="nucleotide sequence ID" value="NZ_CBCSGE010000005.1"/>
</dbReference>
<gene>
    <name evidence="1" type="ORF">ACFFVF_12410</name>
</gene>
<organism evidence="1 2">
    <name type="scientific">Flavobacterium jumunjinense</name>
    <dbReference type="NCBI Taxonomy" id="998845"/>
    <lineage>
        <taxon>Bacteria</taxon>
        <taxon>Pseudomonadati</taxon>
        <taxon>Bacteroidota</taxon>
        <taxon>Flavobacteriia</taxon>
        <taxon>Flavobacteriales</taxon>
        <taxon>Flavobacteriaceae</taxon>
        <taxon>Flavobacterium</taxon>
    </lineage>
</organism>